<protein>
    <submittedName>
        <fullName evidence="2">Uncharacterized protein</fullName>
    </submittedName>
</protein>
<evidence type="ECO:0000313" key="2">
    <source>
        <dbReference type="EMBL" id="PON34539.1"/>
    </source>
</evidence>
<dbReference type="OrthoDB" id="10383421at2759"/>
<comment type="caution">
    <text evidence="2">The sequence shown here is derived from an EMBL/GenBank/DDBJ whole genome shotgun (WGS) entry which is preliminary data.</text>
</comment>
<evidence type="ECO:0000313" key="3">
    <source>
        <dbReference type="Proteomes" id="UP000237105"/>
    </source>
</evidence>
<organism evidence="2 3">
    <name type="scientific">Parasponia andersonii</name>
    <name type="common">Sponia andersonii</name>
    <dbReference type="NCBI Taxonomy" id="3476"/>
    <lineage>
        <taxon>Eukaryota</taxon>
        <taxon>Viridiplantae</taxon>
        <taxon>Streptophyta</taxon>
        <taxon>Embryophyta</taxon>
        <taxon>Tracheophyta</taxon>
        <taxon>Spermatophyta</taxon>
        <taxon>Magnoliopsida</taxon>
        <taxon>eudicotyledons</taxon>
        <taxon>Gunneridae</taxon>
        <taxon>Pentapetalae</taxon>
        <taxon>rosids</taxon>
        <taxon>fabids</taxon>
        <taxon>Rosales</taxon>
        <taxon>Cannabaceae</taxon>
        <taxon>Parasponia</taxon>
    </lineage>
</organism>
<sequence length="130" mass="14430">MGKKSTKSPKKSKGKKVQNVDRRKLTSSQRDSEKLKEVNTPSPSHSKEGRENTLEKALSHSDEEIAETPEKARSPSPKPMSDELPEERKISEKISVDTSLVEEPNASLVKEPDSSLVTETDPPLMRRGPP</sequence>
<gene>
    <name evidence="2" type="ORF">PanWU01x14_343600</name>
</gene>
<feature type="region of interest" description="Disordered" evidence="1">
    <location>
        <begin position="1"/>
        <end position="130"/>
    </location>
</feature>
<feature type="compositionally biased region" description="Basic residues" evidence="1">
    <location>
        <begin position="1"/>
        <end position="16"/>
    </location>
</feature>
<feature type="compositionally biased region" description="Basic and acidic residues" evidence="1">
    <location>
        <begin position="18"/>
        <end position="37"/>
    </location>
</feature>
<feature type="compositionally biased region" description="Basic and acidic residues" evidence="1">
    <location>
        <begin position="86"/>
        <end position="95"/>
    </location>
</feature>
<keyword evidence="3" id="KW-1185">Reference proteome</keyword>
<evidence type="ECO:0000256" key="1">
    <source>
        <dbReference type="SAM" id="MobiDB-lite"/>
    </source>
</evidence>
<dbReference type="EMBL" id="JXTB01000654">
    <property type="protein sequence ID" value="PON34539.1"/>
    <property type="molecule type" value="Genomic_DNA"/>
</dbReference>
<reference evidence="3" key="1">
    <citation type="submission" date="2016-06" db="EMBL/GenBank/DDBJ databases">
        <title>Parallel loss of symbiosis genes in relatives of nitrogen-fixing non-legume Parasponia.</title>
        <authorList>
            <person name="Van Velzen R."/>
            <person name="Holmer R."/>
            <person name="Bu F."/>
            <person name="Rutten L."/>
            <person name="Van Zeijl A."/>
            <person name="Liu W."/>
            <person name="Santuari L."/>
            <person name="Cao Q."/>
            <person name="Sharma T."/>
            <person name="Shen D."/>
            <person name="Roswanjaya Y."/>
            <person name="Wardhani T."/>
            <person name="Kalhor M.S."/>
            <person name="Jansen J."/>
            <person name="Van den Hoogen J."/>
            <person name="Gungor B."/>
            <person name="Hartog M."/>
            <person name="Hontelez J."/>
            <person name="Verver J."/>
            <person name="Yang W.-C."/>
            <person name="Schijlen E."/>
            <person name="Repin R."/>
            <person name="Schilthuizen M."/>
            <person name="Schranz E."/>
            <person name="Heidstra R."/>
            <person name="Miyata K."/>
            <person name="Fedorova E."/>
            <person name="Kohlen W."/>
            <person name="Bisseling T."/>
            <person name="Smit S."/>
            <person name="Geurts R."/>
        </authorList>
    </citation>
    <scope>NUCLEOTIDE SEQUENCE [LARGE SCALE GENOMIC DNA]</scope>
    <source>
        <strain evidence="3">cv. WU1-14</strain>
    </source>
</reference>
<accession>A0A2P5ADD4</accession>
<feature type="compositionally biased region" description="Basic and acidic residues" evidence="1">
    <location>
        <begin position="45"/>
        <end position="73"/>
    </location>
</feature>
<name>A0A2P5ADD4_PARAD</name>
<dbReference type="Proteomes" id="UP000237105">
    <property type="component" value="Unassembled WGS sequence"/>
</dbReference>
<proteinExistence type="predicted"/>
<feature type="non-terminal residue" evidence="2">
    <location>
        <position position="130"/>
    </location>
</feature>
<dbReference type="AlphaFoldDB" id="A0A2P5ADD4"/>